<dbReference type="Pfam" id="PF10988">
    <property type="entry name" value="DUF2807"/>
    <property type="match status" value="1"/>
</dbReference>
<feature type="signal peptide" evidence="1">
    <location>
        <begin position="1"/>
        <end position="22"/>
    </location>
</feature>
<dbReference type="PROSITE" id="PS51257">
    <property type="entry name" value="PROKAR_LIPOPROTEIN"/>
    <property type="match status" value="1"/>
</dbReference>
<reference evidence="3 4" key="1">
    <citation type="submission" date="2019-08" db="EMBL/GenBank/DDBJ databases">
        <title>Genome of Psychroserpens burtonensis ACAM 167.</title>
        <authorList>
            <person name="Bowman J.P."/>
        </authorList>
    </citation>
    <scope>NUCLEOTIDE SEQUENCE [LARGE SCALE GENOMIC DNA]</scope>
    <source>
        <strain evidence="3 4">ACAM 167</strain>
    </source>
</reference>
<dbReference type="InterPro" id="IPR021255">
    <property type="entry name" value="DUF2807"/>
</dbReference>
<organism evidence="3 4">
    <name type="scientific">Psychroserpens burtonensis</name>
    <dbReference type="NCBI Taxonomy" id="49278"/>
    <lineage>
        <taxon>Bacteria</taxon>
        <taxon>Pseudomonadati</taxon>
        <taxon>Bacteroidota</taxon>
        <taxon>Flavobacteriia</taxon>
        <taxon>Flavobacteriales</taxon>
        <taxon>Flavobacteriaceae</taxon>
        <taxon>Psychroserpens</taxon>
    </lineage>
</organism>
<evidence type="ECO:0000313" key="3">
    <source>
        <dbReference type="EMBL" id="TXE19948.1"/>
    </source>
</evidence>
<dbReference type="Proteomes" id="UP000321938">
    <property type="component" value="Unassembled WGS sequence"/>
</dbReference>
<proteinExistence type="predicted"/>
<sequence length="242" mass="25597">MTTLTKFTIGILLSLLFVSCNFDINLDSGVTGNGIVSTVERTLDADFNQIEVSRGIDVYLTQSDTPSLKVQADENLHEIIITKIENDVLKIYAEDNIRKSESKKIMVNITNLNSVSATSGSDVFSTNTIKAETIKLITTSGADIEVELDAQYTILASTSGSDIKVKGSTNTLSASATSGSDIDAEGLISQICTAAVTSGADISVYVKEKITASATSGGDIKYYGNPKNTSISDAVSGSVRKQ</sequence>
<feature type="chain" id="PRO_5022902197" evidence="1">
    <location>
        <begin position="23"/>
        <end position="242"/>
    </location>
</feature>
<comment type="caution">
    <text evidence="3">The sequence shown here is derived from an EMBL/GenBank/DDBJ whole genome shotgun (WGS) entry which is preliminary data.</text>
</comment>
<evidence type="ECO:0000313" key="4">
    <source>
        <dbReference type="Proteomes" id="UP000321938"/>
    </source>
</evidence>
<name>A0A5C7BKB1_9FLAO</name>
<feature type="domain" description="Putative auto-transporter adhesin head GIN" evidence="2">
    <location>
        <begin position="46"/>
        <end position="226"/>
    </location>
</feature>
<evidence type="ECO:0000256" key="1">
    <source>
        <dbReference type="SAM" id="SignalP"/>
    </source>
</evidence>
<dbReference type="STRING" id="1123037.GCA_000425305_02815"/>
<dbReference type="RefSeq" id="WP_028872542.1">
    <property type="nucleotide sequence ID" value="NZ_VOSB01000002.1"/>
</dbReference>
<accession>A0A5C7BKB1</accession>
<dbReference type="OrthoDB" id="942536at2"/>
<gene>
    <name evidence="3" type="ORF">ES692_01425</name>
</gene>
<dbReference type="AlphaFoldDB" id="A0A5C7BKB1"/>
<protein>
    <submittedName>
        <fullName evidence="3">DUF2807 domain-containing protein</fullName>
    </submittedName>
</protein>
<keyword evidence="4" id="KW-1185">Reference proteome</keyword>
<dbReference type="Gene3D" id="2.160.20.120">
    <property type="match status" value="1"/>
</dbReference>
<evidence type="ECO:0000259" key="2">
    <source>
        <dbReference type="Pfam" id="PF10988"/>
    </source>
</evidence>
<dbReference type="EMBL" id="VOSB01000002">
    <property type="protein sequence ID" value="TXE19948.1"/>
    <property type="molecule type" value="Genomic_DNA"/>
</dbReference>
<keyword evidence="1" id="KW-0732">Signal</keyword>